<dbReference type="RefSeq" id="WP_212216467.1">
    <property type="nucleotide sequence ID" value="NZ_JAGUCO010000009.1"/>
</dbReference>
<proteinExistence type="predicted"/>
<protein>
    <submittedName>
        <fullName evidence="2">Uncharacterized protein</fullName>
    </submittedName>
</protein>
<dbReference type="Proteomes" id="UP000708576">
    <property type="component" value="Unassembled WGS sequence"/>
</dbReference>
<evidence type="ECO:0000313" key="3">
    <source>
        <dbReference type="Proteomes" id="UP000708576"/>
    </source>
</evidence>
<feature type="signal peptide" evidence="1">
    <location>
        <begin position="1"/>
        <end position="20"/>
    </location>
</feature>
<feature type="chain" id="PRO_5046268493" evidence="1">
    <location>
        <begin position="21"/>
        <end position="115"/>
    </location>
</feature>
<comment type="caution">
    <text evidence="2">The sequence shown here is derived from an EMBL/GenBank/DDBJ whole genome shotgun (WGS) entry which is preliminary data.</text>
</comment>
<name>A0ABS5JWD9_9BACT</name>
<sequence>MKPFTLLTFLLLMGVEHVVAQSNYSFQLDSISIANSFQKPSGLDCRIEYNSNLPELLSQLKESTIEKQKQVLSLEKDRSNGVEHSMPCYQPEGDYPALIFQPDTTIKYSLLIKDK</sequence>
<gene>
    <name evidence="2" type="ORF">KEM10_13095</name>
</gene>
<keyword evidence="1" id="KW-0732">Signal</keyword>
<evidence type="ECO:0000313" key="2">
    <source>
        <dbReference type="EMBL" id="MBS2099222.1"/>
    </source>
</evidence>
<reference evidence="2 3" key="1">
    <citation type="journal article" date="2015" name="Int. J. Syst. Evol. Microbiol.">
        <title>Carboxylicivirga linearis sp. nov., isolated from a sea cucumber culture pond.</title>
        <authorList>
            <person name="Wang F.Q."/>
            <person name="Zhou Y.X."/>
            <person name="Lin X.Z."/>
            <person name="Chen G.J."/>
            <person name="Du Z.J."/>
        </authorList>
    </citation>
    <scope>NUCLEOTIDE SEQUENCE [LARGE SCALE GENOMIC DNA]</scope>
    <source>
        <strain evidence="2 3">FB218</strain>
    </source>
</reference>
<accession>A0ABS5JWD9</accession>
<keyword evidence="3" id="KW-1185">Reference proteome</keyword>
<organism evidence="2 3">
    <name type="scientific">Carboxylicivirga linearis</name>
    <dbReference type="NCBI Taxonomy" id="1628157"/>
    <lineage>
        <taxon>Bacteria</taxon>
        <taxon>Pseudomonadati</taxon>
        <taxon>Bacteroidota</taxon>
        <taxon>Bacteroidia</taxon>
        <taxon>Marinilabiliales</taxon>
        <taxon>Marinilabiliaceae</taxon>
        <taxon>Carboxylicivirga</taxon>
    </lineage>
</organism>
<evidence type="ECO:0000256" key="1">
    <source>
        <dbReference type="SAM" id="SignalP"/>
    </source>
</evidence>
<dbReference type="EMBL" id="JAGUCO010000009">
    <property type="protein sequence ID" value="MBS2099222.1"/>
    <property type="molecule type" value="Genomic_DNA"/>
</dbReference>